<dbReference type="Gene3D" id="3.30.200.20">
    <property type="entry name" value="Phosphorylase Kinase, domain 1"/>
    <property type="match status" value="1"/>
</dbReference>
<comment type="caution">
    <text evidence="2">The sequence shown here is derived from an EMBL/GenBank/DDBJ whole genome shotgun (WGS) entry which is preliminary data.</text>
</comment>
<dbReference type="InterPro" id="IPR011009">
    <property type="entry name" value="Kinase-like_dom_sf"/>
</dbReference>
<dbReference type="Proteomes" id="UP000789901">
    <property type="component" value="Unassembled WGS sequence"/>
</dbReference>
<accession>A0ABN7VHG3</accession>
<gene>
    <name evidence="2" type="ORF">GMARGA_LOCUS18671</name>
</gene>
<dbReference type="InterPro" id="IPR000719">
    <property type="entry name" value="Prot_kinase_dom"/>
</dbReference>
<name>A0ABN7VHG3_GIGMA</name>
<dbReference type="EMBL" id="CAJVQB010015072">
    <property type="protein sequence ID" value="CAG8772359.1"/>
    <property type="molecule type" value="Genomic_DNA"/>
</dbReference>
<proteinExistence type="predicted"/>
<organism evidence="2 3">
    <name type="scientific">Gigaspora margarita</name>
    <dbReference type="NCBI Taxonomy" id="4874"/>
    <lineage>
        <taxon>Eukaryota</taxon>
        <taxon>Fungi</taxon>
        <taxon>Fungi incertae sedis</taxon>
        <taxon>Mucoromycota</taxon>
        <taxon>Glomeromycotina</taxon>
        <taxon>Glomeromycetes</taxon>
        <taxon>Diversisporales</taxon>
        <taxon>Gigasporaceae</taxon>
        <taxon>Gigaspora</taxon>
    </lineage>
</organism>
<reference evidence="2 3" key="1">
    <citation type="submission" date="2021-06" db="EMBL/GenBank/DDBJ databases">
        <authorList>
            <person name="Kallberg Y."/>
            <person name="Tangrot J."/>
            <person name="Rosling A."/>
        </authorList>
    </citation>
    <scope>NUCLEOTIDE SEQUENCE [LARGE SCALE GENOMIC DNA]</scope>
    <source>
        <strain evidence="2 3">120-4 pot B 10/14</strain>
    </source>
</reference>
<feature type="domain" description="Protein kinase" evidence="1">
    <location>
        <begin position="96"/>
        <end position="165"/>
    </location>
</feature>
<evidence type="ECO:0000313" key="3">
    <source>
        <dbReference type="Proteomes" id="UP000789901"/>
    </source>
</evidence>
<keyword evidence="3" id="KW-1185">Reference proteome</keyword>
<sequence>MTQCWNAEVSQRPKAVELRNHLSQWYEDLRIELNTATFVKTEIDNTEIFTKAQCIKYEEYSVDNSISLSAAVEYWDRVLETSLKEYKVLEFDYSKYSDIKTIGKGGSSTVYSAIYGGKDKHALKSIRNNIILSKKEVKKFIKEVMMLLLFSKYLDHAIIICMHLA</sequence>
<protein>
    <submittedName>
        <fullName evidence="2">23607_t:CDS:1</fullName>
    </submittedName>
</protein>
<evidence type="ECO:0000259" key="1">
    <source>
        <dbReference type="PROSITE" id="PS50011"/>
    </source>
</evidence>
<evidence type="ECO:0000313" key="2">
    <source>
        <dbReference type="EMBL" id="CAG8772359.1"/>
    </source>
</evidence>
<dbReference type="PROSITE" id="PS50011">
    <property type="entry name" value="PROTEIN_KINASE_DOM"/>
    <property type="match status" value="1"/>
</dbReference>
<dbReference type="SUPFAM" id="SSF56112">
    <property type="entry name" value="Protein kinase-like (PK-like)"/>
    <property type="match status" value="1"/>
</dbReference>